<evidence type="ECO:0000256" key="11">
    <source>
        <dbReference type="SAM" id="MobiDB-lite"/>
    </source>
</evidence>
<keyword evidence="2" id="KW-0723">Serine/threonine-protein kinase</keyword>
<dbReference type="GO" id="GO:0004674">
    <property type="term" value="F:protein serine/threonine kinase activity"/>
    <property type="evidence" value="ECO:0007669"/>
    <property type="project" value="UniProtKB-KW"/>
</dbReference>
<gene>
    <name evidence="13" type="ORF">Pyn_37655</name>
</gene>
<keyword evidence="7" id="KW-0067">ATP-binding</keyword>
<keyword evidence="6" id="KW-0547">Nucleotide-binding</keyword>
<organism evidence="13 14">
    <name type="scientific">Prunus yedoensis var. nudiflora</name>
    <dbReference type="NCBI Taxonomy" id="2094558"/>
    <lineage>
        <taxon>Eukaryota</taxon>
        <taxon>Viridiplantae</taxon>
        <taxon>Streptophyta</taxon>
        <taxon>Embryophyta</taxon>
        <taxon>Tracheophyta</taxon>
        <taxon>Spermatophyta</taxon>
        <taxon>Magnoliopsida</taxon>
        <taxon>eudicotyledons</taxon>
        <taxon>Gunneridae</taxon>
        <taxon>Pentapetalae</taxon>
        <taxon>rosids</taxon>
        <taxon>fabids</taxon>
        <taxon>Rosales</taxon>
        <taxon>Rosaceae</taxon>
        <taxon>Amygdaloideae</taxon>
        <taxon>Amygdaleae</taxon>
        <taxon>Prunus</taxon>
    </lineage>
</organism>
<dbReference type="Gene3D" id="2.60.120.430">
    <property type="entry name" value="Galactose-binding lectin"/>
    <property type="match status" value="1"/>
</dbReference>
<feature type="compositionally biased region" description="Polar residues" evidence="11">
    <location>
        <begin position="12"/>
        <end position="37"/>
    </location>
</feature>
<comment type="subcellular location">
    <subcellularLocation>
        <location evidence="1">Membrane</location>
        <topology evidence="1">Single-pass type I membrane protein</topology>
    </subcellularLocation>
</comment>
<evidence type="ECO:0000256" key="7">
    <source>
        <dbReference type="ARBA" id="ARBA00022840"/>
    </source>
</evidence>
<evidence type="ECO:0000313" key="14">
    <source>
        <dbReference type="Proteomes" id="UP000250321"/>
    </source>
</evidence>
<keyword evidence="10" id="KW-0325">Glycoprotein</keyword>
<sequence>MEFGDGRVFQPDSGNPHVTLSSQGHTAVSDPETSLSNHSNLYTSAQVFRETSSYTVNTKQIGRHWLRLHFYPFENPKFNLKSAVFSVVANGITLLHGFSFSKVGQTSHLVKEYVFQVDGTSSKKLVLTLSPWNGSIAFINGIEVVSVPDGQFPSTEVMPVPLGPAVDVPKHVTFETAYRINMGGQHITPKNDSLWRTWDQTMLFLSMLLRPGMLQPIPAESNTLMESQLKLHQIGFMPQLKRWRMHRSAIRNLTFHGHLKLSMASAILSDCIFVTLTMALSAAYFTDFVTNVSMGSNRILVQVGPPMLRDLPSNAILNGLEIMKNEQS</sequence>
<dbReference type="GO" id="GO:0005524">
    <property type="term" value="F:ATP binding"/>
    <property type="evidence" value="ECO:0007669"/>
    <property type="project" value="UniProtKB-KW"/>
</dbReference>
<keyword evidence="9" id="KW-0472">Membrane</keyword>
<evidence type="ECO:0000256" key="1">
    <source>
        <dbReference type="ARBA" id="ARBA00004479"/>
    </source>
</evidence>
<dbReference type="GO" id="GO:0004714">
    <property type="term" value="F:transmembrane receptor protein tyrosine kinase activity"/>
    <property type="evidence" value="ECO:0007669"/>
    <property type="project" value="InterPro"/>
</dbReference>
<evidence type="ECO:0000256" key="9">
    <source>
        <dbReference type="ARBA" id="ARBA00023136"/>
    </source>
</evidence>
<evidence type="ECO:0000313" key="13">
    <source>
        <dbReference type="EMBL" id="PQQ18471.1"/>
    </source>
</evidence>
<evidence type="ECO:0000259" key="12">
    <source>
        <dbReference type="Pfam" id="PF12819"/>
    </source>
</evidence>
<feature type="region of interest" description="Disordered" evidence="11">
    <location>
        <begin position="11"/>
        <end position="37"/>
    </location>
</feature>
<keyword evidence="3" id="KW-0808">Transferase</keyword>
<evidence type="ECO:0000256" key="6">
    <source>
        <dbReference type="ARBA" id="ARBA00022741"/>
    </source>
</evidence>
<evidence type="ECO:0000256" key="10">
    <source>
        <dbReference type="ARBA" id="ARBA00023180"/>
    </source>
</evidence>
<keyword evidence="4" id="KW-0812">Transmembrane</keyword>
<evidence type="ECO:0000256" key="8">
    <source>
        <dbReference type="ARBA" id="ARBA00022989"/>
    </source>
</evidence>
<dbReference type="Proteomes" id="UP000250321">
    <property type="component" value="Unassembled WGS sequence"/>
</dbReference>
<dbReference type="GO" id="GO:0016020">
    <property type="term" value="C:membrane"/>
    <property type="evidence" value="ECO:0007669"/>
    <property type="project" value="UniProtKB-SubCell"/>
</dbReference>
<evidence type="ECO:0000256" key="5">
    <source>
        <dbReference type="ARBA" id="ARBA00022729"/>
    </source>
</evidence>
<proteinExistence type="predicted"/>
<dbReference type="InterPro" id="IPR045272">
    <property type="entry name" value="ANXUR1/2-like"/>
</dbReference>
<dbReference type="Pfam" id="PF12819">
    <property type="entry name" value="Malectin_like"/>
    <property type="match status" value="1"/>
</dbReference>
<protein>
    <submittedName>
        <fullName evidence="13">Receptor-like protein kinase THESEUS 1</fullName>
    </submittedName>
</protein>
<dbReference type="AlphaFoldDB" id="A0A314ZNL9"/>
<name>A0A314ZNL9_PRUYE</name>
<keyword evidence="13" id="KW-0675">Receptor</keyword>
<dbReference type="InterPro" id="IPR024788">
    <property type="entry name" value="Malectin-like_Carb-bd_dom"/>
</dbReference>
<dbReference type="EMBL" id="PJQY01000106">
    <property type="protein sequence ID" value="PQQ18471.1"/>
    <property type="molecule type" value="Genomic_DNA"/>
</dbReference>
<accession>A0A314ZNL9</accession>
<dbReference type="PANTHER" id="PTHR34590:SF10">
    <property type="entry name" value="RECEPTOR-LIKE PROTEIN KINASE HERK 1"/>
    <property type="match status" value="1"/>
</dbReference>
<evidence type="ECO:0000256" key="3">
    <source>
        <dbReference type="ARBA" id="ARBA00022679"/>
    </source>
</evidence>
<keyword evidence="14" id="KW-1185">Reference proteome</keyword>
<dbReference type="PANTHER" id="PTHR34590">
    <property type="entry name" value="OS03G0124300 PROTEIN-RELATED"/>
    <property type="match status" value="1"/>
</dbReference>
<reference evidence="13 14" key="1">
    <citation type="submission" date="2018-02" db="EMBL/GenBank/DDBJ databases">
        <title>Draft genome of wild Prunus yedoensis var. nudiflora.</title>
        <authorList>
            <person name="Baek S."/>
            <person name="Kim J.-H."/>
            <person name="Choi K."/>
            <person name="Kim G.-B."/>
            <person name="Cho A."/>
            <person name="Jang H."/>
            <person name="Shin C.-H."/>
            <person name="Yu H.-J."/>
            <person name="Mun J.-H."/>
        </authorList>
    </citation>
    <scope>NUCLEOTIDE SEQUENCE [LARGE SCALE GENOMIC DNA]</scope>
    <source>
        <strain evidence="14">cv. Jeju island</strain>
        <tissue evidence="13">Leaf</tissue>
    </source>
</reference>
<dbReference type="STRING" id="2094558.A0A314ZNL9"/>
<evidence type="ECO:0000256" key="2">
    <source>
        <dbReference type="ARBA" id="ARBA00022527"/>
    </source>
</evidence>
<keyword evidence="8" id="KW-1133">Transmembrane helix</keyword>
<keyword evidence="13" id="KW-0418">Kinase</keyword>
<evidence type="ECO:0000256" key="4">
    <source>
        <dbReference type="ARBA" id="ARBA00022692"/>
    </source>
</evidence>
<comment type="caution">
    <text evidence="13">The sequence shown here is derived from an EMBL/GenBank/DDBJ whole genome shotgun (WGS) entry which is preliminary data.</text>
</comment>
<feature type="domain" description="Malectin-like" evidence="12">
    <location>
        <begin position="23"/>
        <end position="201"/>
    </location>
</feature>
<keyword evidence="5" id="KW-0732">Signal</keyword>
<dbReference type="OrthoDB" id="4062651at2759"/>